<dbReference type="GO" id="GO:0008745">
    <property type="term" value="F:N-acetylmuramoyl-L-alanine amidase activity"/>
    <property type="evidence" value="ECO:0007669"/>
    <property type="project" value="UniProtKB-EC"/>
</dbReference>
<evidence type="ECO:0000256" key="4">
    <source>
        <dbReference type="SAM" id="SignalP"/>
    </source>
</evidence>
<comment type="catalytic activity">
    <reaction evidence="1">
        <text>Hydrolyzes the link between N-acetylmuramoyl residues and L-amino acid residues in certain cell-wall glycopeptides.</text>
        <dbReference type="EC" id="3.5.1.28"/>
    </reaction>
</comment>
<dbReference type="EC" id="3.5.1.28" evidence="2"/>
<dbReference type="PANTHER" id="PTHR30404">
    <property type="entry name" value="N-ACETYLMURAMOYL-L-ALANINE AMIDASE"/>
    <property type="match status" value="1"/>
</dbReference>
<evidence type="ECO:0000256" key="1">
    <source>
        <dbReference type="ARBA" id="ARBA00001561"/>
    </source>
</evidence>
<feature type="chain" id="PRO_5022842914" description="N-acetylmuramoyl-L-alanine amidase" evidence="4">
    <location>
        <begin position="23"/>
        <end position="346"/>
    </location>
</feature>
<evidence type="ECO:0000313" key="7">
    <source>
        <dbReference type="Proteomes" id="UP000321204"/>
    </source>
</evidence>
<dbReference type="EMBL" id="CP042433">
    <property type="protein sequence ID" value="QEC55461.1"/>
    <property type="molecule type" value="Genomic_DNA"/>
</dbReference>
<proteinExistence type="predicted"/>
<dbReference type="Proteomes" id="UP000321204">
    <property type="component" value="Chromosome"/>
</dbReference>
<accession>A0A5B8UFK6</accession>
<dbReference type="InterPro" id="IPR002508">
    <property type="entry name" value="MurNAc-LAA_cat"/>
</dbReference>
<dbReference type="PANTHER" id="PTHR30404:SF0">
    <property type="entry name" value="N-ACETYLMURAMOYL-L-ALANINE AMIDASE AMIC"/>
    <property type="match status" value="1"/>
</dbReference>
<protein>
    <recommendedName>
        <fullName evidence="2">N-acetylmuramoyl-L-alanine amidase</fullName>
        <ecNumber evidence="2">3.5.1.28</ecNumber>
    </recommendedName>
</protein>
<gene>
    <name evidence="6" type="ORF">FSB75_05930</name>
</gene>
<evidence type="ECO:0000259" key="5">
    <source>
        <dbReference type="SMART" id="SM00646"/>
    </source>
</evidence>
<dbReference type="AlphaFoldDB" id="A0A5B8UFK6"/>
<organism evidence="6 7">
    <name type="scientific">Flavisolibacter ginsenosidimutans</name>
    <dbReference type="NCBI Taxonomy" id="661481"/>
    <lineage>
        <taxon>Bacteria</taxon>
        <taxon>Pseudomonadati</taxon>
        <taxon>Bacteroidota</taxon>
        <taxon>Chitinophagia</taxon>
        <taxon>Chitinophagales</taxon>
        <taxon>Chitinophagaceae</taxon>
        <taxon>Flavisolibacter</taxon>
    </lineage>
</organism>
<dbReference type="GO" id="GO:0030288">
    <property type="term" value="C:outer membrane-bounded periplasmic space"/>
    <property type="evidence" value="ECO:0007669"/>
    <property type="project" value="TreeGrafter"/>
</dbReference>
<evidence type="ECO:0000256" key="3">
    <source>
        <dbReference type="ARBA" id="ARBA00022801"/>
    </source>
</evidence>
<dbReference type="Gene3D" id="3.40.630.40">
    <property type="entry name" value="Zn-dependent exopeptidases"/>
    <property type="match status" value="1"/>
</dbReference>
<dbReference type="GO" id="GO:0009253">
    <property type="term" value="P:peptidoglycan catabolic process"/>
    <property type="evidence" value="ECO:0007669"/>
    <property type="project" value="InterPro"/>
</dbReference>
<dbReference type="Pfam" id="PF01520">
    <property type="entry name" value="Amidase_3"/>
    <property type="match status" value="1"/>
</dbReference>
<keyword evidence="7" id="KW-1185">Reference proteome</keyword>
<keyword evidence="3" id="KW-0378">Hydrolase</keyword>
<dbReference type="SUPFAM" id="SSF53187">
    <property type="entry name" value="Zn-dependent exopeptidases"/>
    <property type="match status" value="1"/>
</dbReference>
<feature type="domain" description="MurNAc-LAA" evidence="5">
    <location>
        <begin position="98"/>
        <end position="295"/>
    </location>
</feature>
<dbReference type="RefSeq" id="WP_146784204.1">
    <property type="nucleotide sequence ID" value="NZ_BAABIO010000002.1"/>
</dbReference>
<keyword evidence="4" id="KW-0732">Signal</keyword>
<dbReference type="OrthoDB" id="9806267at2"/>
<reference evidence="6 7" key="1">
    <citation type="journal article" date="2015" name="Int. J. Syst. Evol. Microbiol.">
        <title>Flavisolibacter ginsenosidimutans sp. nov., with ginsenoside-converting activity isolated from soil used for cultivating ginseng.</title>
        <authorList>
            <person name="Zhao Y."/>
            <person name="Liu Q."/>
            <person name="Kang M.S."/>
            <person name="Jin F."/>
            <person name="Yu H."/>
            <person name="Im W.T."/>
        </authorList>
    </citation>
    <scope>NUCLEOTIDE SEQUENCE [LARGE SCALE GENOMIC DNA]</scope>
    <source>
        <strain evidence="6 7">Gsoil 636</strain>
    </source>
</reference>
<feature type="signal peptide" evidence="4">
    <location>
        <begin position="1"/>
        <end position="22"/>
    </location>
</feature>
<dbReference type="InterPro" id="IPR050695">
    <property type="entry name" value="N-acetylmuramoyl_amidase_3"/>
</dbReference>
<evidence type="ECO:0000313" key="6">
    <source>
        <dbReference type="EMBL" id="QEC55461.1"/>
    </source>
</evidence>
<sequence length="346" mass="38960">MLKKTFLIVTLFSVSALLTSFAPPKKDQQVIKTIIIDAGHGIMDNGNHNGARGSYSYEDDICLAVAKKLVAKIRDQYPDIKIVETRPTENIVALKERANIANRNHGDLFVSIHVNAMPPIHHKELVGYEKEVYYTGKGKKKKKHTRKVPQYRYYTTPNTHEKGTQTYIWGAHKAEDKELAVRENAQMLEEDNYKQTYGDIDPNSPEFVALSLVKTKQYSTRSAMLSNMVEEQFSKVGRISGGPMQRQVGIWVLQATAMPSILVETGFITNPDEEKYLNSENGQFELADCITKAVGNYMKWLEKRQNANGPSVYVPATPATMNDAFLQALNEHHNTPGENRKTLAAK</sequence>
<dbReference type="SMART" id="SM00646">
    <property type="entry name" value="Ami_3"/>
    <property type="match status" value="1"/>
</dbReference>
<dbReference type="CDD" id="cd02696">
    <property type="entry name" value="MurNAc-LAA"/>
    <property type="match status" value="1"/>
</dbReference>
<name>A0A5B8UFK6_9BACT</name>
<dbReference type="KEGG" id="fgg:FSB75_05930"/>
<evidence type="ECO:0000256" key="2">
    <source>
        <dbReference type="ARBA" id="ARBA00011901"/>
    </source>
</evidence>